<feature type="coiled-coil region" evidence="1">
    <location>
        <begin position="118"/>
        <end position="237"/>
    </location>
</feature>
<evidence type="ECO:0000313" key="3">
    <source>
        <dbReference type="Proteomes" id="UP000187209"/>
    </source>
</evidence>
<proteinExistence type="predicted"/>
<dbReference type="AlphaFoldDB" id="A0A1R2B6R1"/>
<protein>
    <submittedName>
        <fullName evidence="2">Uncharacterized protein</fullName>
    </submittedName>
</protein>
<evidence type="ECO:0000313" key="2">
    <source>
        <dbReference type="EMBL" id="OMJ72459.1"/>
    </source>
</evidence>
<reference evidence="2 3" key="1">
    <citation type="submission" date="2016-11" db="EMBL/GenBank/DDBJ databases">
        <title>The macronuclear genome of Stentor coeruleus: a giant cell with tiny introns.</title>
        <authorList>
            <person name="Slabodnick M."/>
            <person name="Ruby J.G."/>
            <person name="Reiff S.B."/>
            <person name="Swart E.C."/>
            <person name="Gosai S."/>
            <person name="Prabakaran S."/>
            <person name="Witkowska E."/>
            <person name="Larue G.E."/>
            <person name="Fisher S."/>
            <person name="Freeman R.M."/>
            <person name="Gunawardena J."/>
            <person name="Chu W."/>
            <person name="Stover N.A."/>
            <person name="Gregory B.D."/>
            <person name="Nowacki M."/>
            <person name="Derisi J."/>
            <person name="Roy S.W."/>
            <person name="Marshall W.F."/>
            <person name="Sood P."/>
        </authorList>
    </citation>
    <scope>NUCLEOTIDE SEQUENCE [LARGE SCALE GENOMIC DNA]</scope>
    <source>
        <strain evidence="2">WM001</strain>
    </source>
</reference>
<keyword evidence="3" id="KW-1185">Reference proteome</keyword>
<comment type="caution">
    <text evidence="2">The sequence shown here is derived from an EMBL/GenBank/DDBJ whole genome shotgun (WGS) entry which is preliminary data.</text>
</comment>
<evidence type="ECO:0000256" key="1">
    <source>
        <dbReference type="SAM" id="Coils"/>
    </source>
</evidence>
<sequence length="625" mass="72400">MSKCKQAACAEDILTTNETRKSSKCLLTQRLPIKKRKSALIGTFDTTESLQLYYKKLKDLNYKKKVKLEQLQETIQFLSSIPSENPATKRLLTQNSSEKLLNSITTCEQNTENELITNSQLQNMRKRELITNEKLQEDNLKSRQLYIQICAEYDKLKNMTSNVDNLKISAQSALAKYEKISKNEAKAMKRKLKKKKSEVFEWSEKVKGIRAKSEEKIRRSDEKMQKTLTLKKELEKKCYENKKSPSKNVKDILKNYKDKFGLVFEKLNLDNALTKESIDSIIKTLNMYMFRDGSLSERYFQLSQCHIRKIEEFNKAIKEISNITDIDRKPNIGVTLPLTYNMQRTQHDKMIKEETIEKLLLKTYSETFAMGHRILKLISNIKNVSSMPSRIYSSYKKLQNILVNNKKKGRKTLLKALTQASLTSEPSENTMKSKLNIAEEYLKHYPKDFSTALAIQSIVKSSPVLSFIINTKIFQQFLIISDPLQDLALLIEDCYNSFSGQYRLLIETLIDILQETRNFKADDPTCCENEIFPIRRRAIQLKSCLTLGSSGLNTSRGGKKSQKSRREDQIKLSSIKSIREKLENLRKYHFRAAKTVDVFHKNQLVTSKSQKSIKLTKFGKHLVDD</sequence>
<dbReference type="OrthoDB" id="327817at2759"/>
<gene>
    <name evidence="2" type="ORF">SteCoe_29087</name>
</gene>
<keyword evidence="1" id="KW-0175">Coiled coil</keyword>
<name>A0A1R2B6R1_9CILI</name>
<organism evidence="2 3">
    <name type="scientific">Stentor coeruleus</name>
    <dbReference type="NCBI Taxonomy" id="5963"/>
    <lineage>
        <taxon>Eukaryota</taxon>
        <taxon>Sar</taxon>
        <taxon>Alveolata</taxon>
        <taxon>Ciliophora</taxon>
        <taxon>Postciliodesmatophora</taxon>
        <taxon>Heterotrichea</taxon>
        <taxon>Heterotrichida</taxon>
        <taxon>Stentoridae</taxon>
        <taxon>Stentor</taxon>
    </lineage>
</organism>
<dbReference type="EMBL" id="MPUH01000899">
    <property type="protein sequence ID" value="OMJ72459.1"/>
    <property type="molecule type" value="Genomic_DNA"/>
</dbReference>
<accession>A0A1R2B6R1</accession>
<dbReference type="Proteomes" id="UP000187209">
    <property type="component" value="Unassembled WGS sequence"/>
</dbReference>